<dbReference type="Pfam" id="PF25137">
    <property type="entry name" value="ADH_Fe_C"/>
    <property type="match status" value="1"/>
</dbReference>
<dbReference type="CDD" id="cd14860">
    <property type="entry name" value="4HBD_NAD"/>
    <property type="match status" value="1"/>
</dbReference>
<dbReference type="GO" id="GO:0046872">
    <property type="term" value="F:metal ion binding"/>
    <property type="evidence" value="ECO:0007669"/>
    <property type="project" value="InterPro"/>
</dbReference>
<evidence type="ECO:0000313" key="6">
    <source>
        <dbReference type="Proteomes" id="UP001298753"/>
    </source>
</evidence>
<dbReference type="PANTHER" id="PTHR11496">
    <property type="entry name" value="ALCOHOL DEHYDROGENASE"/>
    <property type="match status" value="1"/>
</dbReference>
<name>A0AAW4VVQ0_9FIRM</name>
<keyword evidence="2" id="KW-0560">Oxidoreductase</keyword>
<feature type="domain" description="Fe-containing alcohol dehydrogenase-like C-terminal" evidence="4">
    <location>
        <begin position="198"/>
        <end position="384"/>
    </location>
</feature>
<accession>A0AAW4VVQ0</accession>
<dbReference type="InterPro" id="IPR039697">
    <property type="entry name" value="Alcohol_dehydrogenase_Fe"/>
</dbReference>
<feature type="domain" description="Alcohol dehydrogenase iron-type/glycerol dehydrogenase GldA" evidence="3">
    <location>
        <begin position="31"/>
        <end position="180"/>
    </location>
</feature>
<evidence type="ECO:0000313" key="5">
    <source>
        <dbReference type="EMBL" id="MCC2176930.1"/>
    </source>
</evidence>
<dbReference type="Proteomes" id="UP001298753">
    <property type="component" value="Unassembled WGS sequence"/>
</dbReference>
<dbReference type="PANTHER" id="PTHR11496:SF102">
    <property type="entry name" value="ALCOHOL DEHYDROGENASE 4"/>
    <property type="match status" value="1"/>
</dbReference>
<dbReference type="AlphaFoldDB" id="A0AAW4VVQ0"/>
<gene>
    <name evidence="5" type="ORF">LKD22_07290</name>
</gene>
<dbReference type="EMBL" id="JAJEPX010000018">
    <property type="protein sequence ID" value="MCC2176930.1"/>
    <property type="molecule type" value="Genomic_DNA"/>
</dbReference>
<dbReference type="RefSeq" id="WP_227600691.1">
    <property type="nucleotide sequence ID" value="NZ_DBEZNG010000018.1"/>
</dbReference>
<dbReference type="InterPro" id="IPR001670">
    <property type="entry name" value="ADH_Fe/GldA"/>
</dbReference>
<dbReference type="InterPro" id="IPR056798">
    <property type="entry name" value="ADH_Fe_C"/>
</dbReference>
<keyword evidence="6" id="KW-1185">Reference proteome</keyword>
<reference evidence="5 6" key="1">
    <citation type="submission" date="2021-10" db="EMBL/GenBank/DDBJ databases">
        <title>Anaerobic single-cell dispensing facilitates the cultivation of human gut bacteria.</title>
        <authorList>
            <person name="Afrizal A."/>
        </authorList>
    </citation>
    <scope>NUCLEOTIDE SEQUENCE [LARGE SCALE GENOMIC DNA]</scope>
    <source>
        <strain evidence="5 6">CLA-AA-H270</strain>
    </source>
</reference>
<evidence type="ECO:0000259" key="4">
    <source>
        <dbReference type="Pfam" id="PF25137"/>
    </source>
</evidence>
<dbReference type="GeneID" id="98660590"/>
<dbReference type="GO" id="GO:0004022">
    <property type="term" value="F:alcohol dehydrogenase (NAD+) activity"/>
    <property type="evidence" value="ECO:0007669"/>
    <property type="project" value="TreeGrafter"/>
</dbReference>
<dbReference type="Gene3D" id="1.20.1090.10">
    <property type="entry name" value="Dehydroquinate synthase-like - alpha domain"/>
    <property type="match status" value="1"/>
</dbReference>
<comment type="caution">
    <text evidence="5">The sequence shown here is derived from an EMBL/GenBank/DDBJ whole genome shotgun (WGS) entry which is preliminary data.</text>
</comment>
<evidence type="ECO:0000256" key="1">
    <source>
        <dbReference type="ARBA" id="ARBA00007358"/>
    </source>
</evidence>
<sequence length="393" mass="43804">MAMDAFSASLMKDKREIVIAPTIYKFDTFGAFAEEFKLGERDVVLTNEFIYKPFMEELGLKSKFVFQEKFGAGEPSEAMIETMYEAIPYDSYDRVIAVGGGAIMDLCKLLGCKRPTSVHELYFKREPVVHEKEVIAIPTTCGTGSEVTNISVAIVKDEKDGKLTGGDTKLGLVSDDIIPNKVCLVPDLLKTLPYKPFAASAIDALIHATESFLSPHRKTVTSEMFSVKAMEMILEGFRRIALEGPDARMDYLGEFVHASLFAGIAFLKAGCATVHGMSFPLGGTYHVPHGESNYALFGKILEMYDEYEPAGELGKFKEIVARCLGCTKEDALRTLNVTLEKVLHLKPLHEYGFKEEDVKAFALSVDANQQRLITNSYRPWSIELSERVYKECF</sequence>
<dbReference type="Gene3D" id="3.40.50.1970">
    <property type="match status" value="1"/>
</dbReference>
<organism evidence="5 6">
    <name type="scientific">Agathobaculum butyriciproducens</name>
    <dbReference type="NCBI Taxonomy" id="1628085"/>
    <lineage>
        <taxon>Bacteria</taxon>
        <taxon>Bacillati</taxon>
        <taxon>Bacillota</taxon>
        <taxon>Clostridia</taxon>
        <taxon>Eubacteriales</taxon>
        <taxon>Butyricicoccaceae</taxon>
        <taxon>Agathobaculum</taxon>
    </lineage>
</organism>
<dbReference type="Pfam" id="PF00465">
    <property type="entry name" value="Fe-ADH"/>
    <property type="match status" value="1"/>
</dbReference>
<proteinExistence type="inferred from homology"/>
<protein>
    <submittedName>
        <fullName evidence="5">4-hydroxybutyrate dehydrogenase</fullName>
    </submittedName>
</protein>
<evidence type="ECO:0000259" key="3">
    <source>
        <dbReference type="Pfam" id="PF00465"/>
    </source>
</evidence>
<evidence type="ECO:0000256" key="2">
    <source>
        <dbReference type="ARBA" id="ARBA00023002"/>
    </source>
</evidence>
<comment type="similarity">
    <text evidence="1">Belongs to the iron-containing alcohol dehydrogenase family.</text>
</comment>
<dbReference type="SUPFAM" id="SSF56796">
    <property type="entry name" value="Dehydroquinate synthase-like"/>
    <property type="match status" value="1"/>
</dbReference>